<dbReference type="Proteomes" id="UP000292408">
    <property type="component" value="Unassembled WGS sequence"/>
</dbReference>
<keyword evidence="1" id="KW-1133">Transmembrane helix</keyword>
<dbReference type="RefSeq" id="WP_130280136.1">
    <property type="nucleotide sequence ID" value="NZ_SGXT01000011.1"/>
</dbReference>
<gene>
    <name evidence="3" type="ORF">EV140_0163</name>
</gene>
<accession>A0A4Q7TT01</accession>
<dbReference type="InterPro" id="IPR018929">
    <property type="entry name" value="DUF2510"/>
</dbReference>
<evidence type="ECO:0000256" key="1">
    <source>
        <dbReference type="SAM" id="Phobius"/>
    </source>
</evidence>
<sequence>MTTTAVRVPAGWYADPLSADENGQPTHRRWWDGHGWTHHAALIGETPTSVRSPWSVTVPESPDISPTTIDTLRLAAISPTHLRKEAASIAETMSLHSASPASVSTPAHRTAPVAAHLAAPQQAHGRHREVPSGPTRAHTASLWLIATMPITQVLVLQWVVAQLPASSAPQTTMWLGIALPFVLYAALASQDARQLSAAGHLRTVPWIVALVLPPVYVGVRGILTGRATGASPWPALVTWGALQATVVVTVTLVDPGWLTQLSAVTAL</sequence>
<feature type="transmembrane region" description="Helical" evidence="1">
    <location>
        <begin position="173"/>
        <end position="192"/>
    </location>
</feature>
<feature type="transmembrane region" description="Helical" evidence="1">
    <location>
        <begin position="204"/>
        <end position="223"/>
    </location>
</feature>
<comment type="caution">
    <text evidence="3">The sequence shown here is derived from an EMBL/GenBank/DDBJ whole genome shotgun (WGS) entry which is preliminary data.</text>
</comment>
<evidence type="ECO:0000313" key="3">
    <source>
        <dbReference type="EMBL" id="RZT63933.1"/>
    </source>
</evidence>
<reference evidence="3 4" key="1">
    <citation type="journal article" date="2015" name="Stand. Genomic Sci.">
        <title>Genomic Encyclopedia of Bacterial and Archaeal Type Strains, Phase III: the genomes of soil and plant-associated and newly described type strains.</title>
        <authorList>
            <person name="Whitman W.B."/>
            <person name="Woyke T."/>
            <person name="Klenk H.P."/>
            <person name="Zhou Y."/>
            <person name="Lilburn T.G."/>
            <person name="Beck B.J."/>
            <person name="De Vos P."/>
            <person name="Vandamme P."/>
            <person name="Eisen J.A."/>
            <person name="Garrity G."/>
            <person name="Hugenholtz P."/>
            <person name="Kyrpides N.C."/>
        </authorList>
    </citation>
    <scope>NUCLEOTIDE SEQUENCE [LARGE SCALE GENOMIC DNA]</scope>
    <source>
        <strain evidence="3 4">AC4r</strain>
    </source>
</reference>
<evidence type="ECO:0000259" key="2">
    <source>
        <dbReference type="Pfam" id="PF10708"/>
    </source>
</evidence>
<feature type="transmembrane region" description="Helical" evidence="1">
    <location>
        <begin position="142"/>
        <end position="161"/>
    </location>
</feature>
<dbReference type="EMBL" id="SGXT01000011">
    <property type="protein sequence ID" value="RZT63933.1"/>
    <property type="molecule type" value="Genomic_DNA"/>
</dbReference>
<feature type="domain" description="DUF2510" evidence="2">
    <location>
        <begin position="10"/>
        <end position="45"/>
    </location>
</feature>
<protein>
    <submittedName>
        <fullName evidence="3">Uncharacterized protein DUF2510</fullName>
    </submittedName>
</protein>
<evidence type="ECO:0000313" key="4">
    <source>
        <dbReference type="Proteomes" id="UP000292408"/>
    </source>
</evidence>
<keyword evidence="1" id="KW-0472">Membrane</keyword>
<name>A0A4Q7TT01_9MICO</name>
<proteinExistence type="predicted"/>
<dbReference type="Pfam" id="PF10708">
    <property type="entry name" value="DUF2510"/>
    <property type="match status" value="1"/>
</dbReference>
<dbReference type="OrthoDB" id="5244233at2"/>
<feature type="transmembrane region" description="Helical" evidence="1">
    <location>
        <begin position="235"/>
        <end position="253"/>
    </location>
</feature>
<organism evidence="3 4">
    <name type="scientific">Microcella alkaliphila</name>
    <dbReference type="NCBI Taxonomy" id="279828"/>
    <lineage>
        <taxon>Bacteria</taxon>
        <taxon>Bacillati</taxon>
        <taxon>Actinomycetota</taxon>
        <taxon>Actinomycetes</taxon>
        <taxon>Micrococcales</taxon>
        <taxon>Microbacteriaceae</taxon>
        <taxon>Microcella</taxon>
    </lineage>
</organism>
<keyword evidence="4" id="KW-1185">Reference proteome</keyword>
<keyword evidence="1" id="KW-0812">Transmembrane</keyword>
<dbReference type="AlphaFoldDB" id="A0A4Q7TT01"/>